<reference evidence="2" key="2">
    <citation type="journal article" date="2021" name="PeerJ">
        <title>Extensive microbial diversity within the chicken gut microbiome revealed by metagenomics and culture.</title>
        <authorList>
            <person name="Gilroy R."/>
            <person name="Ravi A."/>
            <person name="Getino M."/>
            <person name="Pursley I."/>
            <person name="Horton D.L."/>
            <person name="Alikhan N.F."/>
            <person name="Baker D."/>
            <person name="Gharbi K."/>
            <person name="Hall N."/>
            <person name="Watson M."/>
            <person name="Adriaenssens E.M."/>
            <person name="Foster-Nyarko E."/>
            <person name="Jarju S."/>
            <person name="Secka A."/>
            <person name="Antonio M."/>
            <person name="Oren A."/>
            <person name="Chaudhuri R.R."/>
            <person name="La Ragione R."/>
            <person name="Hildebrand F."/>
            <person name="Pallen M.J."/>
        </authorList>
    </citation>
    <scope>NUCLEOTIDE SEQUENCE</scope>
    <source>
        <strain evidence="2">11167</strain>
    </source>
</reference>
<gene>
    <name evidence="2" type="ORF">IAC42_06610</name>
</gene>
<dbReference type="Proteomes" id="UP000823633">
    <property type="component" value="Unassembled WGS sequence"/>
</dbReference>
<comment type="caution">
    <text evidence="2">The sequence shown here is derived from an EMBL/GenBank/DDBJ whole genome shotgun (WGS) entry which is preliminary data.</text>
</comment>
<feature type="chain" id="PRO_5038999419" evidence="1">
    <location>
        <begin position="21"/>
        <end position="177"/>
    </location>
</feature>
<organism evidence="2 3">
    <name type="scientific">Candidatus Aphodenecus pullistercoris</name>
    <dbReference type="NCBI Taxonomy" id="2840669"/>
    <lineage>
        <taxon>Bacteria</taxon>
        <taxon>Pseudomonadati</taxon>
        <taxon>Spirochaetota</taxon>
        <taxon>Spirochaetia</taxon>
        <taxon>Spirochaetales</taxon>
        <taxon>Candidatus Aphodenecus</taxon>
    </lineage>
</organism>
<accession>A0A9D9H9Z7</accession>
<evidence type="ECO:0000256" key="1">
    <source>
        <dbReference type="SAM" id="SignalP"/>
    </source>
</evidence>
<sequence>MRKTALVLGLCLTMLCPLFATQSFDIGDGRTLILNDDGSYEVVDSSFDTSRIIGRQYVIDTDALIDTLIDVIALEDPSILLLGRDFARSLLVEMGIEELISSEIPDLSFIVLSADRMLVTMSGEDPVECSYSITGGGSITIDLDDGSDPVRGSVKEDGSAIDLKFDGITIRLIPVDA</sequence>
<reference evidence="2" key="1">
    <citation type="submission" date="2020-10" db="EMBL/GenBank/DDBJ databases">
        <authorList>
            <person name="Gilroy R."/>
        </authorList>
    </citation>
    <scope>NUCLEOTIDE SEQUENCE</scope>
    <source>
        <strain evidence="2">11167</strain>
    </source>
</reference>
<dbReference type="AlphaFoldDB" id="A0A9D9H9Z7"/>
<evidence type="ECO:0000313" key="2">
    <source>
        <dbReference type="EMBL" id="MBO8443414.1"/>
    </source>
</evidence>
<protein>
    <submittedName>
        <fullName evidence="2">Uncharacterized protein</fullName>
    </submittedName>
</protein>
<keyword evidence="1" id="KW-0732">Signal</keyword>
<evidence type="ECO:0000313" key="3">
    <source>
        <dbReference type="Proteomes" id="UP000823633"/>
    </source>
</evidence>
<feature type="signal peptide" evidence="1">
    <location>
        <begin position="1"/>
        <end position="20"/>
    </location>
</feature>
<proteinExistence type="predicted"/>
<name>A0A9D9H9Z7_9SPIR</name>
<dbReference type="EMBL" id="JADIMU010000043">
    <property type="protein sequence ID" value="MBO8443414.1"/>
    <property type="molecule type" value="Genomic_DNA"/>
</dbReference>